<feature type="non-terminal residue" evidence="14">
    <location>
        <position position="699"/>
    </location>
</feature>
<dbReference type="EC" id="3.4.17.24" evidence="11"/>
<keyword evidence="15" id="KW-1185">Reference proteome</keyword>
<evidence type="ECO:0000313" key="14">
    <source>
        <dbReference type="EMBL" id="KDR22169.1"/>
    </source>
</evidence>
<dbReference type="GO" id="GO:0006508">
    <property type="term" value="P:proteolysis"/>
    <property type="evidence" value="ECO:0007669"/>
    <property type="project" value="UniProtKB-KW"/>
</dbReference>
<dbReference type="PROSITE" id="PS52035">
    <property type="entry name" value="PEPTIDASE_M14"/>
    <property type="match status" value="1"/>
</dbReference>
<proteinExistence type="inferred from homology"/>
<evidence type="ECO:0000256" key="1">
    <source>
        <dbReference type="ARBA" id="ARBA00001947"/>
    </source>
</evidence>
<feature type="active site" description="Proton donor/acceptor" evidence="12">
    <location>
        <position position="504"/>
    </location>
</feature>
<keyword evidence="6" id="KW-0479">Metal-binding</keyword>
<dbReference type="GO" id="GO:0004181">
    <property type="term" value="F:metallocarboxypeptidase activity"/>
    <property type="evidence" value="ECO:0007669"/>
    <property type="project" value="InterPro"/>
</dbReference>
<comment type="cofactor">
    <cofactor evidence="1">
        <name>Zn(2+)</name>
        <dbReference type="ChEBI" id="CHEBI:29105"/>
    </cofactor>
</comment>
<evidence type="ECO:0000313" key="15">
    <source>
        <dbReference type="Proteomes" id="UP000027135"/>
    </source>
</evidence>
<keyword evidence="8" id="KW-0862">Zinc</keyword>
<dbReference type="OMA" id="KYCCYSS"/>
<evidence type="ECO:0000256" key="10">
    <source>
        <dbReference type="ARBA" id="ARBA00024524"/>
    </source>
</evidence>
<dbReference type="Gene3D" id="2.60.40.3120">
    <property type="match status" value="1"/>
</dbReference>
<evidence type="ECO:0000256" key="7">
    <source>
        <dbReference type="ARBA" id="ARBA00022801"/>
    </source>
</evidence>
<evidence type="ECO:0000256" key="9">
    <source>
        <dbReference type="ARBA" id="ARBA00023049"/>
    </source>
</evidence>
<comment type="catalytic activity">
    <reaction evidence="10">
        <text>C-terminal L-alpha-aminoacyl-L-glutamyl-L-glutamyl-[tubulin] + H2O = C-terminal L-alpha-aminoacyl-L-glutamyl-[tubulin] + L-glutamate</text>
        <dbReference type="Rhea" id="RHEA:63792"/>
        <dbReference type="Rhea" id="RHEA-COMP:16435"/>
        <dbReference type="Rhea" id="RHEA-COMP:16436"/>
        <dbReference type="ChEBI" id="CHEBI:15377"/>
        <dbReference type="ChEBI" id="CHEBI:29985"/>
        <dbReference type="ChEBI" id="CHEBI:149555"/>
        <dbReference type="ChEBI" id="CHEBI:149556"/>
        <dbReference type="EC" id="3.4.17.24"/>
    </reaction>
    <physiologicalReaction direction="left-to-right" evidence="10">
        <dbReference type="Rhea" id="RHEA:63793"/>
    </physiologicalReaction>
</comment>
<keyword evidence="5" id="KW-0645">Protease</keyword>
<evidence type="ECO:0000256" key="11">
    <source>
        <dbReference type="ARBA" id="ARBA00026108"/>
    </source>
</evidence>
<dbReference type="GO" id="GO:0005737">
    <property type="term" value="C:cytoplasm"/>
    <property type="evidence" value="ECO:0007669"/>
    <property type="project" value="UniProtKB-SubCell"/>
</dbReference>
<dbReference type="PANTHER" id="PTHR12756">
    <property type="entry name" value="CYTOSOLIC CARBOXYPEPTIDASE"/>
    <property type="match status" value="1"/>
</dbReference>
<dbReference type="CDD" id="cd06236">
    <property type="entry name" value="M14_AGBL5_like"/>
    <property type="match status" value="1"/>
</dbReference>
<gene>
    <name evidence="14" type="ORF">L798_02656</name>
</gene>
<reference evidence="14 15" key="1">
    <citation type="journal article" date="2014" name="Nat. Commun.">
        <title>Molecular traces of alternative social organization in a termite genome.</title>
        <authorList>
            <person name="Terrapon N."/>
            <person name="Li C."/>
            <person name="Robertson H.M."/>
            <person name="Ji L."/>
            <person name="Meng X."/>
            <person name="Booth W."/>
            <person name="Chen Z."/>
            <person name="Childers C.P."/>
            <person name="Glastad K.M."/>
            <person name="Gokhale K."/>
            <person name="Gowin J."/>
            <person name="Gronenberg W."/>
            <person name="Hermansen R.A."/>
            <person name="Hu H."/>
            <person name="Hunt B.G."/>
            <person name="Huylmans A.K."/>
            <person name="Khalil S.M."/>
            <person name="Mitchell R.D."/>
            <person name="Munoz-Torres M.C."/>
            <person name="Mustard J.A."/>
            <person name="Pan H."/>
            <person name="Reese J.T."/>
            <person name="Scharf M.E."/>
            <person name="Sun F."/>
            <person name="Vogel H."/>
            <person name="Xiao J."/>
            <person name="Yang W."/>
            <person name="Yang Z."/>
            <person name="Yang Z."/>
            <person name="Zhou J."/>
            <person name="Zhu J."/>
            <person name="Brent C.S."/>
            <person name="Elsik C.G."/>
            <person name="Goodisman M.A."/>
            <person name="Liberles D.A."/>
            <person name="Roe R.M."/>
            <person name="Vargo E.L."/>
            <person name="Vilcinskas A."/>
            <person name="Wang J."/>
            <person name="Bornberg-Bauer E."/>
            <person name="Korb J."/>
            <person name="Zhang G."/>
            <person name="Liebig J."/>
        </authorList>
    </citation>
    <scope>NUCLEOTIDE SEQUENCE [LARGE SCALE GENOMIC DNA]</scope>
    <source>
        <tissue evidence="14">Whole organism</tissue>
    </source>
</reference>
<dbReference type="CDD" id="cd23590">
    <property type="entry name" value="TFP_LU_ECD_Bou"/>
    <property type="match status" value="1"/>
</dbReference>
<comment type="similarity">
    <text evidence="3 12">Belongs to the peptidase M14 family.</text>
</comment>
<dbReference type="Gene3D" id="3.40.630.10">
    <property type="entry name" value="Zn peptidases"/>
    <property type="match status" value="2"/>
</dbReference>
<comment type="subcellular location">
    <subcellularLocation>
        <location evidence="2">Cytoplasm</location>
    </subcellularLocation>
</comment>
<dbReference type="Proteomes" id="UP000027135">
    <property type="component" value="Unassembled WGS sequence"/>
</dbReference>
<evidence type="ECO:0000256" key="4">
    <source>
        <dbReference type="ARBA" id="ARBA00022490"/>
    </source>
</evidence>
<feature type="non-terminal residue" evidence="14">
    <location>
        <position position="1"/>
    </location>
</feature>
<evidence type="ECO:0000256" key="2">
    <source>
        <dbReference type="ARBA" id="ARBA00004496"/>
    </source>
</evidence>
<keyword evidence="9" id="KW-0482">Metalloprotease</keyword>
<dbReference type="InterPro" id="IPR034286">
    <property type="entry name" value="M14_AGBL5-like"/>
</dbReference>
<dbReference type="Pfam" id="PF00246">
    <property type="entry name" value="Peptidase_M14"/>
    <property type="match status" value="1"/>
</dbReference>
<dbReference type="SUPFAM" id="SSF53187">
    <property type="entry name" value="Zn-dependent exopeptidases"/>
    <property type="match status" value="1"/>
</dbReference>
<dbReference type="InParanoid" id="A0A067RR11"/>
<feature type="domain" description="Peptidase M14" evidence="13">
    <location>
        <begin position="115"/>
        <end position="557"/>
    </location>
</feature>
<protein>
    <recommendedName>
        <fullName evidence="11">tubulin-glutamate carboxypeptidase</fullName>
        <ecNumber evidence="11">3.4.17.24</ecNumber>
    </recommendedName>
</protein>
<keyword evidence="14" id="KW-0121">Carboxypeptidase</keyword>
<evidence type="ECO:0000256" key="12">
    <source>
        <dbReference type="PROSITE-ProRule" id="PRU01379"/>
    </source>
</evidence>
<dbReference type="eggNOG" id="KOG3641">
    <property type="taxonomic scope" value="Eukaryota"/>
</dbReference>
<dbReference type="PANTHER" id="PTHR12756:SF12">
    <property type="entry name" value="CYTOSOLIC CARBOXYPEPTIDASE-LIKE PROTEIN 5"/>
    <property type="match status" value="1"/>
</dbReference>
<accession>A0A067RR11</accession>
<evidence type="ECO:0000256" key="5">
    <source>
        <dbReference type="ARBA" id="ARBA00022670"/>
    </source>
</evidence>
<name>A0A067RR11_ZOONE</name>
<sequence>DFEFNIWTKPDCAGTEFENSNRTWFYFGIKGGAPFVLVKLNIVNLNRQSKMYSQGMAPVFRTVPGRNHWDRVKEKPSYTVCTYWREMIEDDAFILSFKYRTLENIRATTFFAFTYPYSYVELQNLLNSVDARFRSSPGEFQAPNCLDDVYYHRECVCYSLEGRLIDLITISSYHNMSSERETRLRHLFPMSDVPRPFRFYGKKVVFVSARVHPGETPSSFVLNGLLNLLLARDDPLAILLRKMYVFKLIPMLNPDGVSQGHYRTDTRGVNLNRVYLNPVFELHPSVYAARSLIRYYHHGKEIEEECTMDSVIPNVDCKSNLLLSVSEIEELKYGGAVTVSSLESLSSEKQDVVRNNKEDLQHLSDTNRISNIENQVSGLSLDEKQNEYLNYFTPNTNNNLVNSKEVTTTPEDSGLFLYVDLHGHASKKGIFMYGNYFEDVEDSIECMLLPKIMSLNSQNFHFTACNFTERIMYLRDRRDGMSREGSGRVAVLKTTGLVRSYTLECNYNTGRLVNILPPCVKESKNSPAATLMVPPKYTPQVFEEVGRALGISILDLTGSNPWSRIQHSEFRTLSGIRDWLRINYLPEQNYVHKMQVQRQVKHQTCNAQCSSSKSINCTDYMIHDGTISATSCDHVFEASYCIKTIGLYGGGLGTKRFCSSLDLGNYCNYIRQPGDQLEYRSCVFTCSSDGCNLAESKRP</sequence>
<keyword evidence="4" id="KW-0963">Cytoplasm</keyword>
<dbReference type="AlphaFoldDB" id="A0A067RR11"/>
<dbReference type="EMBL" id="KK852517">
    <property type="protein sequence ID" value="KDR22169.1"/>
    <property type="molecule type" value="Genomic_DNA"/>
</dbReference>
<dbReference type="GO" id="GO:0008270">
    <property type="term" value="F:zinc ion binding"/>
    <property type="evidence" value="ECO:0007669"/>
    <property type="project" value="InterPro"/>
</dbReference>
<evidence type="ECO:0000256" key="6">
    <source>
        <dbReference type="ARBA" id="ARBA00022723"/>
    </source>
</evidence>
<dbReference type="InterPro" id="IPR050821">
    <property type="entry name" value="Cytosolic_carboxypeptidase"/>
</dbReference>
<evidence type="ECO:0000256" key="3">
    <source>
        <dbReference type="ARBA" id="ARBA00005988"/>
    </source>
</evidence>
<evidence type="ECO:0000259" key="13">
    <source>
        <dbReference type="PROSITE" id="PS52035"/>
    </source>
</evidence>
<organism evidence="14 15">
    <name type="scientific">Zootermopsis nevadensis</name>
    <name type="common">Dampwood termite</name>
    <dbReference type="NCBI Taxonomy" id="136037"/>
    <lineage>
        <taxon>Eukaryota</taxon>
        <taxon>Metazoa</taxon>
        <taxon>Ecdysozoa</taxon>
        <taxon>Arthropoda</taxon>
        <taxon>Hexapoda</taxon>
        <taxon>Insecta</taxon>
        <taxon>Pterygota</taxon>
        <taxon>Neoptera</taxon>
        <taxon>Polyneoptera</taxon>
        <taxon>Dictyoptera</taxon>
        <taxon>Blattodea</taxon>
        <taxon>Blattoidea</taxon>
        <taxon>Termitoidae</taxon>
        <taxon>Termopsidae</taxon>
        <taxon>Zootermopsis</taxon>
    </lineage>
</organism>
<keyword evidence="7" id="KW-0378">Hydrolase</keyword>
<dbReference type="InterPro" id="IPR000834">
    <property type="entry name" value="Peptidase_M14"/>
</dbReference>
<evidence type="ECO:0000256" key="8">
    <source>
        <dbReference type="ARBA" id="ARBA00022833"/>
    </source>
</evidence>